<dbReference type="PANTHER" id="PTHR21529">
    <property type="entry name" value="MAMMARY TURMOR VIRUS RECEPTOR HOMOLOG 1, 2 MTVR1, 2"/>
    <property type="match status" value="1"/>
</dbReference>
<evidence type="ECO:0000313" key="6">
    <source>
        <dbReference type="Proteomes" id="UP000265520"/>
    </source>
</evidence>
<sequence length="166" mass="19455">MLDGTVGNSYFERFSELSSLSENIGVRSVALETFIRKKQVTYERFDSLYWPHFNSQYTKTLDSSRVFTEIVSHIKGGMQSLEPGEGKLSRQDYLSLSENRSSTLSKQKREIIYDIYRSYENMKMDKGEFDLADIVADVHRRLRINKYEGDEMHFVYIDEVQDLTMS</sequence>
<evidence type="ECO:0000256" key="4">
    <source>
        <dbReference type="ARBA" id="ARBA00022840"/>
    </source>
</evidence>
<dbReference type="InterPro" id="IPR027417">
    <property type="entry name" value="P-loop_NTPase"/>
</dbReference>
<dbReference type="GO" id="GO:0005524">
    <property type="term" value="F:ATP binding"/>
    <property type="evidence" value="ECO:0007669"/>
    <property type="project" value="UniProtKB-KW"/>
</dbReference>
<dbReference type="Gene3D" id="1.10.10.160">
    <property type="match status" value="1"/>
</dbReference>
<dbReference type="GO" id="GO:0004386">
    <property type="term" value="F:helicase activity"/>
    <property type="evidence" value="ECO:0007669"/>
    <property type="project" value="UniProtKB-KW"/>
</dbReference>
<keyword evidence="4" id="KW-0067">ATP-binding</keyword>
<keyword evidence="2" id="KW-0378">Hydrolase</keyword>
<feature type="non-terminal residue" evidence="5">
    <location>
        <position position="166"/>
    </location>
</feature>
<keyword evidence="1" id="KW-0547">Nucleotide-binding</keyword>
<dbReference type="AlphaFoldDB" id="A0A392QD33"/>
<evidence type="ECO:0000256" key="2">
    <source>
        <dbReference type="ARBA" id="ARBA00022801"/>
    </source>
</evidence>
<dbReference type="InterPro" id="IPR013986">
    <property type="entry name" value="DExx_box_DNA_helicase_dom_sf"/>
</dbReference>
<reference evidence="5 6" key="1">
    <citation type="journal article" date="2018" name="Front. Plant Sci.">
        <title>Red Clover (Trifolium pratense) and Zigzag Clover (T. medium) - A Picture of Genomic Similarities and Differences.</title>
        <authorList>
            <person name="Dluhosova J."/>
            <person name="Istvanek J."/>
            <person name="Nedelnik J."/>
            <person name="Repkova J."/>
        </authorList>
    </citation>
    <scope>NUCLEOTIDE SEQUENCE [LARGE SCALE GENOMIC DNA]</scope>
    <source>
        <strain evidence="6">cv. 10/8</strain>
        <tissue evidence="5">Leaf</tissue>
    </source>
</reference>
<comment type="caution">
    <text evidence="5">The sequence shown here is derived from an EMBL/GenBank/DDBJ whole genome shotgun (WGS) entry which is preliminary data.</text>
</comment>
<organism evidence="5 6">
    <name type="scientific">Trifolium medium</name>
    <dbReference type="NCBI Taxonomy" id="97028"/>
    <lineage>
        <taxon>Eukaryota</taxon>
        <taxon>Viridiplantae</taxon>
        <taxon>Streptophyta</taxon>
        <taxon>Embryophyta</taxon>
        <taxon>Tracheophyta</taxon>
        <taxon>Spermatophyta</taxon>
        <taxon>Magnoliopsida</taxon>
        <taxon>eudicotyledons</taxon>
        <taxon>Gunneridae</taxon>
        <taxon>Pentapetalae</taxon>
        <taxon>rosids</taxon>
        <taxon>fabids</taxon>
        <taxon>Fabales</taxon>
        <taxon>Fabaceae</taxon>
        <taxon>Papilionoideae</taxon>
        <taxon>50 kb inversion clade</taxon>
        <taxon>NPAAA clade</taxon>
        <taxon>Hologalegina</taxon>
        <taxon>IRL clade</taxon>
        <taxon>Trifolieae</taxon>
        <taxon>Trifolium</taxon>
    </lineage>
</organism>
<evidence type="ECO:0000256" key="3">
    <source>
        <dbReference type="ARBA" id="ARBA00022806"/>
    </source>
</evidence>
<keyword evidence="6" id="KW-1185">Reference proteome</keyword>
<evidence type="ECO:0000313" key="5">
    <source>
        <dbReference type="EMBL" id="MCI22283.1"/>
    </source>
</evidence>
<dbReference type="InterPro" id="IPR039904">
    <property type="entry name" value="TRANK1"/>
</dbReference>
<protein>
    <submittedName>
        <fullName evidence="5">TPR and ankyrin repeat-containing protein 1</fullName>
    </submittedName>
</protein>
<dbReference type="GO" id="GO:0016787">
    <property type="term" value="F:hydrolase activity"/>
    <property type="evidence" value="ECO:0007669"/>
    <property type="project" value="UniProtKB-KW"/>
</dbReference>
<evidence type="ECO:0000256" key="1">
    <source>
        <dbReference type="ARBA" id="ARBA00022741"/>
    </source>
</evidence>
<dbReference type="EMBL" id="LXQA010129659">
    <property type="protein sequence ID" value="MCI22283.1"/>
    <property type="molecule type" value="Genomic_DNA"/>
</dbReference>
<keyword evidence="3" id="KW-0347">Helicase</keyword>
<dbReference type="Proteomes" id="UP000265520">
    <property type="component" value="Unassembled WGS sequence"/>
</dbReference>
<dbReference type="Gene3D" id="3.40.50.300">
    <property type="entry name" value="P-loop containing nucleotide triphosphate hydrolases"/>
    <property type="match status" value="1"/>
</dbReference>
<accession>A0A392QD33</accession>
<name>A0A392QD33_9FABA</name>
<dbReference type="SUPFAM" id="SSF52540">
    <property type="entry name" value="P-loop containing nucleoside triphosphate hydrolases"/>
    <property type="match status" value="1"/>
</dbReference>
<dbReference type="PANTHER" id="PTHR21529:SF4">
    <property type="entry name" value="TPR AND ANKYRIN REPEAT-CONTAINING PROTEIN 1"/>
    <property type="match status" value="1"/>
</dbReference>
<proteinExistence type="predicted"/>